<evidence type="ECO:0000256" key="3">
    <source>
        <dbReference type="ARBA" id="ARBA00023125"/>
    </source>
</evidence>
<feature type="domain" description="RNA-binding S4" evidence="6">
    <location>
        <begin position="9"/>
        <end position="70"/>
    </location>
</feature>
<evidence type="ECO:0000256" key="4">
    <source>
        <dbReference type="PIRNR" id="PIRNR016821"/>
    </source>
</evidence>
<evidence type="ECO:0000313" key="8">
    <source>
        <dbReference type="Proteomes" id="UP000291822"/>
    </source>
</evidence>
<keyword evidence="2 4" id="KW-0694">RNA-binding</keyword>
<dbReference type="AlphaFoldDB" id="A0A4R0YXV2"/>
<dbReference type="Pfam" id="PF01479">
    <property type="entry name" value="S4"/>
    <property type="match status" value="1"/>
</dbReference>
<dbReference type="SMART" id="SM00363">
    <property type="entry name" value="S4"/>
    <property type="match status" value="1"/>
</dbReference>
<evidence type="ECO:0000256" key="2">
    <source>
        <dbReference type="ARBA" id="ARBA00022884"/>
    </source>
</evidence>
<gene>
    <name evidence="7" type="ORF">EZM97_09225</name>
</gene>
<accession>A0A4R0YXV2</accession>
<keyword evidence="3 4" id="KW-0238">DNA-binding</keyword>
<sequence length="129" mass="14554">MPPISLTSVRVDVWLWAARFFKTRSLAKQAIDGGKIDVNGAGCKPAKALQVGDMLRITRGEERLEVEVLELSDRRGAASVAQALYRETEESRRIREAHREERRLIGAAAPLHRPDKQDRRALRRLKDAG</sequence>
<dbReference type="PIRSF" id="PIRSF016821">
    <property type="entry name" value="HSP15"/>
    <property type="match status" value="1"/>
</dbReference>
<dbReference type="SUPFAM" id="SSF55174">
    <property type="entry name" value="Alpha-L RNA-binding motif"/>
    <property type="match status" value="1"/>
</dbReference>
<dbReference type="GO" id="GO:0003677">
    <property type="term" value="F:DNA binding"/>
    <property type="evidence" value="ECO:0007669"/>
    <property type="project" value="UniProtKB-KW"/>
</dbReference>
<dbReference type="GO" id="GO:0003727">
    <property type="term" value="F:single-stranded RNA binding"/>
    <property type="evidence" value="ECO:0007669"/>
    <property type="project" value="InterPro"/>
</dbReference>
<reference evidence="7 8" key="1">
    <citation type="submission" date="2019-02" db="EMBL/GenBank/DDBJ databases">
        <title>Dyella amyloliquefaciens sp. nov., isolated from forest soil.</title>
        <authorList>
            <person name="Gao Z.-H."/>
            <person name="Qiu L.-H."/>
        </authorList>
    </citation>
    <scope>NUCLEOTIDE SEQUENCE [LARGE SCALE GENOMIC DNA]</scope>
    <source>
        <strain evidence="7 8">KACC 12747</strain>
    </source>
</reference>
<dbReference type="GO" id="GO:0034605">
    <property type="term" value="P:cellular response to heat"/>
    <property type="evidence" value="ECO:0007669"/>
    <property type="project" value="InterPro"/>
</dbReference>
<evidence type="ECO:0000313" key="7">
    <source>
        <dbReference type="EMBL" id="TCI13431.1"/>
    </source>
</evidence>
<evidence type="ECO:0000256" key="5">
    <source>
        <dbReference type="SAM" id="MobiDB-lite"/>
    </source>
</evidence>
<comment type="similarity">
    <text evidence="1 4">Belongs to the HSP15 family.</text>
</comment>
<dbReference type="Proteomes" id="UP000291822">
    <property type="component" value="Unassembled WGS sequence"/>
</dbReference>
<dbReference type="EMBL" id="SJTG01000001">
    <property type="protein sequence ID" value="TCI13431.1"/>
    <property type="molecule type" value="Genomic_DNA"/>
</dbReference>
<dbReference type="InterPro" id="IPR025708">
    <property type="entry name" value="HSP15"/>
</dbReference>
<evidence type="ECO:0000259" key="6">
    <source>
        <dbReference type="SMART" id="SM00363"/>
    </source>
</evidence>
<dbReference type="GO" id="GO:0043023">
    <property type="term" value="F:ribosomal large subunit binding"/>
    <property type="evidence" value="ECO:0007669"/>
    <property type="project" value="InterPro"/>
</dbReference>
<organism evidence="7 8">
    <name type="scientific">Dyella soli</name>
    <dbReference type="NCBI Taxonomy" id="522319"/>
    <lineage>
        <taxon>Bacteria</taxon>
        <taxon>Pseudomonadati</taxon>
        <taxon>Pseudomonadota</taxon>
        <taxon>Gammaproteobacteria</taxon>
        <taxon>Lysobacterales</taxon>
        <taxon>Rhodanobacteraceae</taxon>
        <taxon>Dyella</taxon>
    </lineage>
</organism>
<dbReference type="InterPro" id="IPR002942">
    <property type="entry name" value="S4_RNA-bd"/>
</dbReference>
<dbReference type="PROSITE" id="PS50889">
    <property type="entry name" value="S4"/>
    <property type="match status" value="1"/>
</dbReference>
<dbReference type="InterPro" id="IPR036986">
    <property type="entry name" value="S4_RNA-bd_sf"/>
</dbReference>
<name>A0A4R0YXV2_9GAMM</name>
<protein>
    <recommendedName>
        <fullName evidence="4">Heat shock protein 15</fullName>
    </recommendedName>
</protein>
<dbReference type="CDD" id="cd00165">
    <property type="entry name" value="S4"/>
    <property type="match status" value="1"/>
</dbReference>
<feature type="compositionally biased region" description="Basic and acidic residues" evidence="5">
    <location>
        <begin position="112"/>
        <end position="129"/>
    </location>
</feature>
<evidence type="ECO:0000256" key="1">
    <source>
        <dbReference type="ARBA" id="ARBA00008396"/>
    </source>
</evidence>
<comment type="caution">
    <text evidence="7">The sequence shown here is derived from an EMBL/GenBank/DDBJ whole genome shotgun (WGS) entry which is preliminary data.</text>
</comment>
<feature type="region of interest" description="Disordered" evidence="5">
    <location>
        <begin position="105"/>
        <end position="129"/>
    </location>
</feature>
<dbReference type="RefSeq" id="WP_131149785.1">
    <property type="nucleotide sequence ID" value="NZ_SJTG01000001.1"/>
</dbReference>
<dbReference type="Gene3D" id="3.10.290.10">
    <property type="entry name" value="RNA-binding S4 domain"/>
    <property type="match status" value="1"/>
</dbReference>
<keyword evidence="8" id="KW-1185">Reference proteome</keyword>
<proteinExistence type="inferred from homology"/>